<dbReference type="Pfam" id="PF09388">
    <property type="entry name" value="SpoOE-like"/>
    <property type="match status" value="1"/>
</dbReference>
<protein>
    <submittedName>
        <fullName evidence="1">Aspartyl-phosphate phosphatase Spo0E family protein</fullName>
    </submittedName>
</protein>
<dbReference type="InterPro" id="IPR037208">
    <property type="entry name" value="Spo0E-like_sf"/>
</dbReference>
<reference evidence="1 2" key="1">
    <citation type="submission" date="2019-07" db="EMBL/GenBank/DDBJ databases">
        <title>Complete genome of Crassaminicella thermophila SY095.</title>
        <authorList>
            <person name="Li X."/>
        </authorList>
    </citation>
    <scope>NUCLEOTIDE SEQUENCE [LARGE SCALE GENOMIC DNA]</scope>
    <source>
        <strain evidence="1 2">SY095</strain>
    </source>
</reference>
<dbReference type="Proteomes" id="UP000324646">
    <property type="component" value="Chromosome"/>
</dbReference>
<dbReference type="AlphaFoldDB" id="A0A5C0SCU9"/>
<dbReference type="KEGG" id="crs:FQB35_00845"/>
<dbReference type="GO" id="GO:0043937">
    <property type="term" value="P:regulation of sporulation"/>
    <property type="evidence" value="ECO:0007669"/>
    <property type="project" value="InterPro"/>
</dbReference>
<dbReference type="OrthoDB" id="1937171at2"/>
<proteinExistence type="predicted"/>
<name>A0A5C0SCU9_CRATE</name>
<organism evidence="1 2">
    <name type="scientific">Crassaminicella thermophila</name>
    <dbReference type="NCBI Taxonomy" id="2599308"/>
    <lineage>
        <taxon>Bacteria</taxon>
        <taxon>Bacillati</taxon>
        <taxon>Bacillota</taxon>
        <taxon>Clostridia</taxon>
        <taxon>Eubacteriales</taxon>
        <taxon>Clostridiaceae</taxon>
        <taxon>Crassaminicella</taxon>
    </lineage>
</organism>
<dbReference type="GO" id="GO:0046983">
    <property type="term" value="F:protein dimerization activity"/>
    <property type="evidence" value="ECO:0007669"/>
    <property type="project" value="InterPro"/>
</dbReference>
<evidence type="ECO:0000313" key="2">
    <source>
        <dbReference type="Proteomes" id="UP000324646"/>
    </source>
</evidence>
<dbReference type="SUPFAM" id="SSF140500">
    <property type="entry name" value="BAS1536-like"/>
    <property type="match status" value="1"/>
</dbReference>
<dbReference type="EMBL" id="CP042243">
    <property type="protein sequence ID" value="QEK11034.1"/>
    <property type="molecule type" value="Genomic_DNA"/>
</dbReference>
<sequence>MDNIHEINLKIQRLRKKLHKLIDEKNDNLNPEIIKISQMLDILLNEYYKIQKEKK</sequence>
<dbReference type="InterPro" id="IPR018540">
    <property type="entry name" value="Spo0E-like"/>
</dbReference>
<evidence type="ECO:0000313" key="1">
    <source>
        <dbReference type="EMBL" id="QEK11034.1"/>
    </source>
</evidence>
<dbReference type="InterPro" id="IPR036638">
    <property type="entry name" value="HLH_DNA-bd_sf"/>
</dbReference>
<dbReference type="Gene3D" id="4.10.280.10">
    <property type="entry name" value="Helix-loop-helix DNA-binding domain"/>
    <property type="match status" value="1"/>
</dbReference>
<keyword evidence="2" id="KW-1185">Reference proteome</keyword>
<gene>
    <name evidence="1" type="ORF">FQB35_00845</name>
</gene>
<dbReference type="RefSeq" id="WP_148808109.1">
    <property type="nucleotide sequence ID" value="NZ_CP042243.1"/>
</dbReference>
<accession>A0A5C0SCU9</accession>